<dbReference type="GO" id="GO:0008270">
    <property type="term" value="F:zinc ion binding"/>
    <property type="evidence" value="ECO:0007669"/>
    <property type="project" value="UniProtKB-KW"/>
</dbReference>
<accession>A0ABD1BZ59</accession>
<feature type="region of interest" description="Disordered" evidence="12">
    <location>
        <begin position="873"/>
        <end position="915"/>
    </location>
</feature>
<evidence type="ECO:0000256" key="13">
    <source>
        <dbReference type="SAM" id="Phobius"/>
    </source>
</evidence>
<comment type="caution">
    <text evidence="16">The sequence shown here is derived from an EMBL/GenBank/DDBJ whole genome shotgun (WGS) entry which is preliminary data.</text>
</comment>
<dbReference type="Gene3D" id="3.90.70.10">
    <property type="entry name" value="Cysteine proteinases"/>
    <property type="match status" value="1"/>
</dbReference>
<organism evidence="16 17">
    <name type="scientific">Cardamine amara subsp. amara</name>
    <dbReference type="NCBI Taxonomy" id="228776"/>
    <lineage>
        <taxon>Eukaryota</taxon>
        <taxon>Viridiplantae</taxon>
        <taxon>Streptophyta</taxon>
        <taxon>Embryophyta</taxon>
        <taxon>Tracheophyta</taxon>
        <taxon>Spermatophyta</taxon>
        <taxon>Magnoliopsida</taxon>
        <taxon>eudicotyledons</taxon>
        <taxon>Gunneridae</taxon>
        <taxon>Pentapetalae</taxon>
        <taxon>rosids</taxon>
        <taxon>malvids</taxon>
        <taxon>Brassicales</taxon>
        <taxon>Brassicaceae</taxon>
        <taxon>Cardamineae</taxon>
        <taxon>Cardamine</taxon>
    </lineage>
</organism>
<dbReference type="InterPro" id="IPR001394">
    <property type="entry name" value="Peptidase_C19_UCH"/>
</dbReference>
<keyword evidence="17" id="KW-1185">Reference proteome</keyword>
<feature type="region of interest" description="Disordered" evidence="12">
    <location>
        <begin position="157"/>
        <end position="177"/>
    </location>
</feature>
<dbReference type="InterPro" id="IPR028889">
    <property type="entry name" value="USP"/>
</dbReference>
<feature type="domain" description="USP" evidence="14">
    <location>
        <begin position="550"/>
        <end position="855"/>
    </location>
</feature>
<sequence>MLLVWDLGISSLVLVISFVLPLFGLFVRHKWRLAARRRQEIRRLLIHAAEEAARAELEASSEFSAVPVSNIFHCPVCYCLATTRCSRCKAVRYCSGKCQIIHWRQGHKDECRPASILYDTEDEKSDSDLRFREEDKRDTLDETLLVHPEPVSIPTREAIFSNPIPAKSPEDGNVDIADNKDDLIDKEEAVSVAGTSGSSFSGFSSSPRNDSGDDISLCESFSSSDSERLESPLDAHVSGEPEETCFRTIDDAPLKPLSPKFVHLVESVDKIANLPKLSLHKPEGDAGQNQSQPSSLHSLVTDRHPGSADPSPLKSSDFWGTALESAESVSENCDSSKADRPGKSTLHFSFGSSRDTSAAKVSEHRSSISEKAPRAALRTGNSSDEVILKERNAKRPEEAEVSLPTSSSTDVPSPLDTTVLSPVTVQKLKSASSESGSMLLAPLKVGEVQFLASKTSNTREYADVIKHSFLGAKSGSVLDHQKQNGVAVHRINSLHGRSGLKASVLKVVDHWTRPKSSGDNEMAGRHSHKRLFPYEVFAKLYTNKTEFQPCGIINCGNSCFANVIFQCLMFTPPLTTYFLQQFHSRACPNKEQCFTCGFEKLVLKAKEGKSPLSPNGLLSQLQNIGMCLGNGKEEDAHEFLRFVVDTMQSVCIKASEYDIPKTSKLEDTTLIGLTFGGYLRSKIKCMKCQGKSEQHEKMMDLTVEIDGDISTLDDALRRFTRTEILDGENKYRCGSCKSYERAKKKLKITEPPNVLTIALKRFQAGKFGKLNKLIRFPETLDLAPYVSGGSEKSHDYKLYGVIVHLDIMNAAFSGHYVCYIRDQNKWYKADDSTVVTSDVERVLTKGAYMLFYARCSPMPPRLAVCAKTDASNKKGRVPVPKANEKSTTSISRSVSNPSPVLSSNTPGGGRSGNIQSFYSSFQRLQKILEDDSASDSSSLFDNNSDECSCSTDSTSMDDFADFIFGDHQGRAHGQSESPSPTSSCSSSSPLSTRHSPLGDSRRSSPETYGTSRHQLPLGGKR</sequence>
<comment type="similarity">
    <text evidence="2">Belongs to the peptidase C19 family.</text>
</comment>
<dbReference type="GO" id="GO:0006508">
    <property type="term" value="P:proteolysis"/>
    <property type="evidence" value="ECO:0007669"/>
    <property type="project" value="UniProtKB-KW"/>
</dbReference>
<evidence type="ECO:0000313" key="16">
    <source>
        <dbReference type="EMBL" id="KAL1222501.1"/>
    </source>
</evidence>
<feature type="domain" description="MYND-type" evidence="15">
    <location>
        <begin position="74"/>
        <end position="111"/>
    </location>
</feature>
<dbReference type="PANTHER" id="PTHR24006:SF874">
    <property type="entry name" value="UBIQUITIN CARBOXYL-TERMINAL HYDROLASE 16"/>
    <property type="match status" value="1"/>
</dbReference>
<feature type="compositionally biased region" description="Low complexity" evidence="12">
    <location>
        <begin position="196"/>
        <end position="206"/>
    </location>
</feature>
<dbReference type="Pfam" id="PF00443">
    <property type="entry name" value="UCH"/>
    <property type="match status" value="1"/>
</dbReference>
<name>A0ABD1BZ59_CARAN</name>
<dbReference type="InterPro" id="IPR018200">
    <property type="entry name" value="USP_CS"/>
</dbReference>
<evidence type="ECO:0000256" key="6">
    <source>
        <dbReference type="ARBA" id="ARBA00022771"/>
    </source>
</evidence>
<keyword evidence="10" id="KW-0862">Zinc</keyword>
<dbReference type="InterPro" id="IPR050164">
    <property type="entry name" value="Peptidase_C19"/>
</dbReference>
<keyword evidence="13" id="KW-0812">Transmembrane</keyword>
<dbReference type="FunFam" id="6.10.140.2220:FF:000006">
    <property type="entry name" value="Ubiquitin carboxyl-terminal hydrolase 15"/>
    <property type="match status" value="1"/>
</dbReference>
<feature type="compositionally biased region" description="Basic and acidic residues" evidence="12">
    <location>
        <begin position="225"/>
        <end position="244"/>
    </location>
</feature>
<keyword evidence="9" id="KW-0788">Thiol protease</keyword>
<dbReference type="Proteomes" id="UP001558713">
    <property type="component" value="Unassembled WGS sequence"/>
</dbReference>
<feature type="compositionally biased region" description="Polar residues" evidence="12">
    <location>
        <begin position="346"/>
        <end position="356"/>
    </location>
</feature>
<feature type="compositionally biased region" description="Basic and acidic residues" evidence="12">
    <location>
        <begin position="386"/>
        <end position="398"/>
    </location>
</feature>
<feature type="compositionally biased region" description="Basic and acidic residues" evidence="12">
    <location>
        <begin position="361"/>
        <end position="373"/>
    </location>
</feature>
<dbReference type="Gene3D" id="6.10.140.2220">
    <property type="match status" value="1"/>
</dbReference>
<feature type="region of interest" description="Disordered" evidence="12">
    <location>
        <begin position="968"/>
        <end position="1021"/>
    </location>
</feature>
<dbReference type="EC" id="3.4.19.12" evidence="3"/>
<feature type="region of interest" description="Disordered" evidence="12">
    <location>
        <begin position="330"/>
        <end position="417"/>
    </location>
</feature>
<gene>
    <name evidence="16" type="ORF">V5N11_018878</name>
</gene>
<keyword evidence="8 16" id="KW-0378">Hydrolase</keyword>
<evidence type="ECO:0000256" key="11">
    <source>
        <dbReference type="PROSITE-ProRule" id="PRU00134"/>
    </source>
</evidence>
<dbReference type="FunFam" id="3.90.70.10:FF:000026">
    <property type="entry name" value="Ubiquitin carboxyl-terminal hydrolase 15"/>
    <property type="match status" value="1"/>
</dbReference>
<evidence type="ECO:0000256" key="8">
    <source>
        <dbReference type="ARBA" id="ARBA00022801"/>
    </source>
</evidence>
<reference evidence="16 17" key="1">
    <citation type="submission" date="2024-04" db="EMBL/GenBank/DDBJ databases">
        <title>Genome assembly C_amara_ONT_v2.</title>
        <authorList>
            <person name="Yant L."/>
            <person name="Moore C."/>
            <person name="Slenker M."/>
        </authorList>
    </citation>
    <scope>NUCLEOTIDE SEQUENCE [LARGE SCALE GENOMIC DNA]</scope>
    <source>
        <tissue evidence="16">Leaf</tissue>
    </source>
</reference>
<comment type="catalytic activity">
    <reaction evidence="1">
        <text>Thiol-dependent hydrolysis of ester, thioester, amide, peptide and isopeptide bonds formed by the C-terminal Gly of ubiquitin (a 76-residue protein attached to proteins as an intracellular targeting signal).</text>
        <dbReference type="EC" id="3.4.19.12"/>
    </reaction>
</comment>
<keyword evidence="4" id="KW-0645">Protease</keyword>
<feature type="compositionally biased region" description="Polar residues" evidence="12">
    <location>
        <begin position="403"/>
        <end position="417"/>
    </location>
</feature>
<keyword evidence="5" id="KW-0479">Metal-binding</keyword>
<evidence type="ECO:0000256" key="10">
    <source>
        <dbReference type="ARBA" id="ARBA00022833"/>
    </source>
</evidence>
<proteinExistence type="inferred from homology"/>
<feature type="compositionally biased region" description="Low complexity" evidence="12">
    <location>
        <begin position="214"/>
        <end position="224"/>
    </location>
</feature>
<evidence type="ECO:0000313" key="17">
    <source>
        <dbReference type="Proteomes" id="UP001558713"/>
    </source>
</evidence>
<evidence type="ECO:0000256" key="3">
    <source>
        <dbReference type="ARBA" id="ARBA00012759"/>
    </source>
</evidence>
<dbReference type="PROSITE" id="PS50865">
    <property type="entry name" value="ZF_MYND_2"/>
    <property type="match status" value="1"/>
</dbReference>
<keyword evidence="13" id="KW-1133">Transmembrane helix</keyword>
<evidence type="ECO:0000256" key="7">
    <source>
        <dbReference type="ARBA" id="ARBA00022786"/>
    </source>
</evidence>
<evidence type="ECO:0000259" key="15">
    <source>
        <dbReference type="PROSITE" id="PS50865"/>
    </source>
</evidence>
<feature type="compositionally biased region" description="Low complexity" evidence="12">
    <location>
        <begin position="975"/>
        <end position="995"/>
    </location>
</feature>
<evidence type="ECO:0000256" key="12">
    <source>
        <dbReference type="SAM" id="MobiDB-lite"/>
    </source>
</evidence>
<keyword evidence="13" id="KW-0472">Membrane</keyword>
<dbReference type="Pfam" id="PF01753">
    <property type="entry name" value="zf-MYND"/>
    <property type="match status" value="1"/>
</dbReference>
<evidence type="ECO:0000256" key="5">
    <source>
        <dbReference type="ARBA" id="ARBA00022723"/>
    </source>
</evidence>
<evidence type="ECO:0000256" key="2">
    <source>
        <dbReference type="ARBA" id="ARBA00009085"/>
    </source>
</evidence>
<feature type="region of interest" description="Disordered" evidence="12">
    <location>
        <begin position="194"/>
        <end position="244"/>
    </location>
</feature>
<dbReference type="InterPro" id="IPR002893">
    <property type="entry name" value="Znf_MYND"/>
</dbReference>
<keyword evidence="6 11" id="KW-0863">Zinc-finger</keyword>
<evidence type="ECO:0000256" key="9">
    <source>
        <dbReference type="ARBA" id="ARBA00022807"/>
    </source>
</evidence>
<dbReference type="GO" id="GO:0004843">
    <property type="term" value="F:cysteine-type deubiquitinase activity"/>
    <property type="evidence" value="ECO:0007669"/>
    <property type="project" value="UniProtKB-EC"/>
</dbReference>
<dbReference type="PROSITE" id="PS00972">
    <property type="entry name" value="USP_1"/>
    <property type="match status" value="1"/>
</dbReference>
<feature type="region of interest" description="Disordered" evidence="12">
    <location>
        <begin position="279"/>
        <end position="318"/>
    </location>
</feature>
<feature type="transmembrane region" description="Helical" evidence="13">
    <location>
        <begin position="6"/>
        <end position="27"/>
    </location>
</feature>
<dbReference type="SUPFAM" id="SSF54001">
    <property type="entry name" value="Cysteine proteinases"/>
    <property type="match status" value="1"/>
</dbReference>
<evidence type="ECO:0000256" key="1">
    <source>
        <dbReference type="ARBA" id="ARBA00000707"/>
    </source>
</evidence>
<dbReference type="PANTHER" id="PTHR24006">
    <property type="entry name" value="UBIQUITIN CARBOXYL-TERMINAL HYDROLASE"/>
    <property type="match status" value="1"/>
</dbReference>
<dbReference type="InterPro" id="IPR038765">
    <property type="entry name" value="Papain-like_cys_pep_sf"/>
</dbReference>
<dbReference type="EMBL" id="JBANAX010000094">
    <property type="protein sequence ID" value="KAL1222501.1"/>
    <property type="molecule type" value="Genomic_DNA"/>
</dbReference>
<protein>
    <recommendedName>
        <fullName evidence="3">ubiquitinyl hydrolase 1</fullName>
        <ecNumber evidence="3">3.4.19.12</ecNumber>
    </recommendedName>
</protein>
<keyword evidence="7" id="KW-0833">Ubl conjugation pathway</keyword>
<evidence type="ECO:0000256" key="4">
    <source>
        <dbReference type="ARBA" id="ARBA00022670"/>
    </source>
</evidence>
<dbReference type="SUPFAM" id="SSF144232">
    <property type="entry name" value="HIT/MYND zinc finger-like"/>
    <property type="match status" value="1"/>
</dbReference>
<dbReference type="AlphaFoldDB" id="A0ABD1BZ59"/>
<feature type="compositionally biased region" description="Polar residues" evidence="12">
    <location>
        <begin position="287"/>
        <end position="298"/>
    </location>
</feature>
<evidence type="ECO:0000259" key="14">
    <source>
        <dbReference type="PROSITE" id="PS50235"/>
    </source>
</evidence>
<feature type="compositionally biased region" description="Low complexity" evidence="12">
    <location>
        <begin position="891"/>
        <end position="904"/>
    </location>
</feature>
<dbReference type="PROSITE" id="PS50235">
    <property type="entry name" value="USP_3"/>
    <property type="match status" value="1"/>
</dbReference>